<organism evidence="1 2">
    <name type="scientific">Scophthalmus maximus</name>
    <name type="common">Turbot</name>
    <name type="synonym">Psetta maxima</name>
    <dbReference type="NCBI Taxonomy" id="52904"/>
    <lineage>
        <taxon>Eukaryota</taxon>
        <taxon>Metazoa</taxon>
        <taxon>Chordata</taxon>
        <taxon>Craniata</taxon>
        <taxon>Vertebrata</taxon>
        <taxon>Euteleostomi</taxon>
        <taxon>Actinopterygii</taxon>
        <taxon>Neopterygii</taxon>
        <taxon>Teleostei</taxon>
        <taxon>Neoteleostei</taxon>
        <taxon>Acanthomorphata</taxon>
        <taxon>Carangaria</taxon>
        <taxon>Pleuronectiformes</taxon>
        <taxon>Pleuronectoidei</taxon>
        <taxon>Scophthalmidae</taxon>
        <taxon>Scophthalmus</taxon>
    </lineage>
</organism>
<dbReference type="InterPro" id="IPR051038">
    <property type="entry name" value="RMT2/GAMT_Mtase"/>
</dbReference>
<evidence type="ECO:0000313" key="2">
    <source>
        <dbReference type="Proteomes" id="UP000438429"/>
    </source>
</evidence>
<dbReference type="Gene3D" id="3.40.50.150">
    <property type="entry name" value="Vaccinia Virus protein VP39"/>
    <property type="match status" value="1"/>
</dbReference>
<protein>
    <submittedName>
        <fullName evidence="1">Uncharacterized protein</fullName>
    </submittedName>
</protein>
<sequence length="92" mass="10218">MTSAAQPIFSQGEDCKASWHDASAGYNESDTHLEIMGKPVMERWETPYMHSLSTVAASKGKNEKVWEVDGKHAPIIGHAVTPRYCVRKWATA</sequence>
<evidence type="ECO:0000313" key="1">
    <source>
        <dbReference type="EMBL" id="KAF0021464.1"/>
    </source>
</evidence>
<dbReference type="SUPFAM" id="SSF53335">
    <property type="entry name" value="S-adenosyl-L-methionine-dependent methyltransferases"/>
    <property type="match status" value="1"/>
</dbReference>
<dbReference type="GO" id="GO:0006601">
    <property type="term" value="P:creatine biosynthetic process"/>
    <property type="evidence" value="ECO:0007669"/>
    <property type="project" value="TreeGrafter"/>
</dbReference>
<accession>A0A6A4RS65</accession>
<name>A0A6A4RS65_SCOMX</name>
<dbReference type="PANTHER" id="PTHR32379:SF1">
    <property type="entry name" value="GUANIDINOACETATE N-METHYLTRANSFERASE"/>
    <property type="match status" value="1"/>
</dbReference>
<dbReference type="InterPro" id="IPR029063">
    <property type="entry name" value="SAM-dependent_MTases_sf"/>
</dbReference>
<gene>
    <name evidence="1" type="ORF">F2P81_026282</name>
</gene>
<dbReference type="GO" id="GO:0005634">
    <property type="term" value="C:nucleus"/>
    <property type="evidence" value="ECO:0007669"/>
    <property type="project" value="TreeGrafter"/>
</dbReference>
<dbReference type="GO" id="GO:0005737">
    <property type="term" value="C:cytoplasm"/>
    <property type="evidence" value="ECO:0007669"/>
    <property type="project" value="TreeGrafter"/>
</dbReference>
<dbReference type="PANTHER" id="PTHR32379">
    <property type="entry name" value="GUANIDINOACETATE N-METHYLTRANSFERASE"/>
    <property type="match status" value="1"/>
</dbReference>
<proteinExistence type="predicted"/>
<dbReference type="Proteomes" id="UP000438429">
    <property type="component" value="Unassembled WGS sequence"/>
</dbReference>
<dbReference type="GO" id="GO:0030731">
    <property type="term" value="F:guanidinoacetate N-methyltransferase activity"/>
    <property type="evidence" value="ECO:0007669"/>
    <property type="project" value="TreeGrafter"/>
</dbReference>
<reference evidence="1 2" key="1">
    <citation type="submission" date="2019-06" db="EMBL/GenBank/DDBJ databases">
        <title>Draft genomes of female and male turbot (Scophthalmus maximus).</title>
        <authorList>
            <person name="Xu H."/>
            <person name="Xu X.-W."/>
            <person name="Shao C."/>
            <person name="Chen S."/>
        </authorList>
    </citation>
    <scope>NUCLEOTIDE SEQUENCE [LARGE SCALE GENOMIC DNA]</scope>
    <source>
        <strain evidence="1">Ysfricsl-2016a</strain>
        <tissue evidence="1">Blood</tissue>
    </source>
</reference>
<dbReference type="AlphaFoldDB" id="A0A6A4RS65"/>
<comment type="caution">
    <text evidence="1">The sequence shown here is derived from an EMBL/GenBank/DDBJ whole genome shotgun (WGS) entry which is preliminary data.</text>
</comment>
<dbReference type="EMBL" id="VEVO01007334">
    <property type="protein sequence ID" value="KAF0021464.1"/>
    <property type="molecule type" value="Genomic_DNA"/>
</dbReference>